<evidence type="ECO:0000259" key="2">
    <source>
        <dbReference type="Pfam" id="PF21074"/>
    </source>
</evidence>
<dbReference type="Gene3D" id="3.40.50.720">
    <property type="entry name" value="NAD(P)-binding Rossmann-like Domain"/>
    <property type="match status" value="1"/>
</dbReference>
<dbReference type="Pfam" id="PF05088">
    <property type="entry name" value="Bac_GDH_CD"/>
    <property type="match status" value="1"/>
</dbReference>
<dbReference type="InterPro" id="IPR024727">
    <property type="entry name" value="NAD_Glu_DH_N_ACT1"/>
</dbReference>
<reference evidence="6" key="1">
    <citation type="submission" date="2021-02" db="EMBL/GenBank/DDBJ databases">
        <title>Infant gut strain persistence is associated with maternal origin, phylogeny, and functional potential including surface adhesion and iron acquisition.</title>
        <authorList>
            <person name="Lou Y.C."/>
        </authorList>
    </citation>
    <scope>NUCLEOTIDE SEQUENCE</scope>
    <source>
        <strain evidence="6">L1_008_092G1_dasL1_008_092G1_concoct_16</strain>
    </source>
</reference>
<dbReference type="InterPro" id="IPR046346">
    <property type="entry name" value="Aminoacid_DH-like_N_sf"/>
</dbReference>
<proteinExistence type="predicted"/>
<dbReference type="InterPro" id="IPR049064">
    <property type="entry name" value="NAD_Glu_DH_ACT3"/>
</dbReference>
<evidence type="ECO:0000259" key="4">
    <source>
        <dbReference type="Pfam" id="PF21076"/>
    </source>
</evidence>
<dbReference type="InterPro" id="IPR007780">
    <property type="entry name" value="NAD_Glu_DH_bac"/>
</dbReference>
<dbReference type="GO" id="GO:0006538">
    <property type="term" value="P:L-glutamate catabolic process"/>
    <property type="evidence" value="ECO:0007669"/>
    <property type="project" value="InterPro"/>
</dbReference>
<dbReference type="EMBL" id="JAGZXI010000001">
    <property type="protein sequence ID" value="MBS6634328.1"/>
    <property type="molecule type" value="Genomic_DNA"/>
</dbReference>
<dbReference type="GO" id="GO:0004352">
    <property type="term" value="F:glutamate dehydrogenase (NAD+) activity"/>
    <property type="evidence" value="ECO:0007669"/>
    <property type="project" value="InterPro"/>
</dbReference>
<evidence type="ECO:0000259" key="1">
    <source>
        <dbReference type="Pfam" id="PF05088"/>
    </source>
</evidence>
<accession>A0A943Y5B1</accession>
<dbReference type="Pfam" id="PF21078">
    <property type="entry name" value="GDH_HM3"/>
    <property type="match status" value="1"/>
</dbReference>
<sequence>MTDKTMARFAGADAWIEQYFLNSPDDEREEFTPAELEDLARTHRALAEIRASKTPIVAARNDDYNTTLYVATDDMPHIVSSLTAYLSAHFGGFLAIFHPIFLAERNADGKLISLRGTGTRANLASGDTAAVGMPSLQLSEGAPEGSTVTIESWIAIRLTRYLGEDDLRLLEHEVRRVLDDVRACYTDLDGMVTAVFDIAQAMYELRGATLGHGEESYAANPRGVEPASRVEVAQDFLHWLTRGNFVFMGVKERVLDGTSGAIALVDRPGSALGILRSTEGKSRIQLSGDTLDRALFPRPVYITKANSRSTVARNDYLDYIGVRRFDMSGRVIGEYVILGLFTRQAYSLPAIETPLVRERIAMVRRRLGYHPGSYSDKALLGALEDYPRLELLQASVNELAETFSGIMGLEERRKTRLFLRADRFNRFITAVVYLPRDRYNTDMRYRIEQVFRQEFDLSAIDYEVYLSSSSLARLFFRIRLTNPNDVPTTDHQALEKQMQQVTRSWAEATAAAIEAWKPGAEGRRLASAWADASSAAYRADYTVEQAIEDIVILESLSGKKPAAIKVEAGEANTTRLKTYLSAPHTLTELLPVMQNMGLVVVDQKPYEFKPEDGEEYGYLYDFGVEFPEGVDPNAVASLYEDALNAYLLGERESDTLDRLILSEGLTWQEARLFRALNHYLIQLGLGYTPSFMSNTLLANPGITKHLVEFFNVSFDPNNGLNDEQRNARREDLEAALVEELNKIPTLDADRYLRSLSKVIRAILRTNAYLGREAFAIKVAPQQIDFAPLPRPKFEIFVYSPRVEGVHLRFGDVARGGLRWSDRRDDFRTEVLGLVKAQMVKNAVIIPTGAKGGFYPKQLPDPAVDRDAWITEGRESYKVFIRSLLDVTDNLAVGTDGSETVVRPEGVIARDENDYYLVVAADKGTAAFSDTANAISLERGFWLGDAFASGGSVGYDHKAMGITARGAWESVKRHFAELGHDAQTEAFTAVGIGDMSGDVFGNGLLRSKATRLVAAFDHRDIFLDPTPDAAVSFEERQRLYNLPRSSWQDYNRELISAGGGVYSRGLKSIEITPEVREVLGLDESVTELAPAELISAILKAPVDLIYNGGIGTYVKASTETNAQVGDKANDALRVNGKDLRARIVGEGGNLGFTQLGRIEAARNGVLLNTDAIDNSAGVETSDREVNIKILVDRLVARGELSSEERASFIESLQDEVGGKVLETNVDQNVLLQGEFHGSFLGTNLYKRLMHDLEEHAGLNRAVEFLPTDEELDERLETTGDRLTRPELAVLAAYVKIYLTHALEQTDFADDPYLEGVLRTYFPAALVERFGQHLDSHPLRKEIICTRVANELVNIGGITFAYRIMEEFNVGIDSVARAFIVARELFELGTAAKLHSELSPKTPLDAWFTVLRDNQRVLDRAVRWFITERGVVAGATISELLENFGSVVEMRRNLPEYLSDTSRARVRAKRDAGEAWGLPEELIVIWIRGFEGYALLDVIRSAADHDFEATSLAPVYFATYDRFKVDELLGLITELPRSDRWEILARQAMRGSLYETAASLALSVAEGTEGDFSTIDGAQKALAGWIENHPTRVGNIDRILDEIAEAAPDVTGHPRLAVVSVALRTLASAS</sequence>
<dbReference type="PANTHER" id="PTHR43403">
    <property type="entry name" value="NAD-SPECIFIC GLUTAMATE DEHYDROGENASE"/>
    <property type="match status" value="1"/>
</dbReference>
<feature type="domain" description="NAD-specific glutamate dehydrogenase C-terminal" evidence="2">
    <location>
        <begin position="1279"/>
        <end position="1625"/>
    </location>
</feature>
<protein>
    <submittedName>
        <fullName evidence="6">NAD-glutamate dehydrogenase</fullName>
    </submittedName>
</protein>
<dbReference type="RefSeq" id="WP_303951919.1">
    <property type="nucleotide sequence ID" value="NZ_JAGZXI010000001.1"/>
</dbReference>
<feature type="domain" description="NAD-glutamate dehydrogenase N-terminal ACT1" evidence="3">
    <location>
        <begin position="16"/>
        <end position="173"/>
    </location>
</feature>
<dbReference type="Proteomes" id="UP000739069">
    <property type="component" value="Unassembled WGS sequence"/>
</dbReference>
<dbReference type="PIRSF" id="PIRSF036761">
    <property type="entry name" value="GDH_Mll4104"/>
    <property type="match status" value="1"/>
</dbReference>
<organism evidence="6 7">
    <name type="scientific">Rothia mucilaginosa</name>
    <dbReference type="NCBI Taxonomy" id="43675"/>
    <lineage>
        <taxon>Bacteria</taxon>
        <taxon>Bacillati</taxon>
        <taxon>Actinomycetota</taxon>
        <taxon>Actinomycetes</taxon>
        <taxon>Micrococcales</taxon>
        <taxon>Micrococcaceae</taxon>
        <taxon>Rothia</taxon>
    </lineage>
</organism>
<dbReference type="InterPro" id="IPR049062">
    <property type="entry name" value="NAD_Glu_DH_ACT2"/>
</dbReference>
<dbReference type="SUPFAM" id="SSF53223">
    <property type="entry name" value="Aminoacid dehydrogenase-like, N-terminal domain"/>
    <property type="match status" value="1"/>
</dbReference>
<evidence type="ECO:0000259" key="5">
    <source>
        <dbReference type="Pfam" id="PF21077"/>
    </source>
</evidence>
<dbReference type="InterPro" id="IPR036291">
    <property type="entry name" value="NAD(P)-bd_dom_sf"/>
</dbReference>
<dbReference type="InterPro" id="IPR048381">
    <property type="entry name" value="GDH_C"/>
</dbReference>
<evidence type="ECO:0000259" key="3">
    <source>
        <dbReference type="Pfam" id="PF21075"/>
    </source>
</evidence>
<evidence type="ECO:0000313" key="6">
    <source>
        <dbReference type="EMBL" id="MBS6634328.1"/>
    </source>
</evidence>
<evidence type="ECO:0000313" key="7">
    <source>
        <dbReference type="Proteomes" id="UP000739069"/>
    </source>
</evidence>
<feature type="domain" description="NAD-glutamate dehydrogenase ACT3" evidence="5">
    <location>
        <begin position="570"/>
        <end position="629"/>
    </location>
</feature>
<name>A0A943Y5B1_9MICC</name>
<dbReference type="InterPro" id="IPR049058">
    <property type="entry name" value="NAD_Glu_DH_HM2"/>
</dbReference>
<dbReference type="SUPFAM" id="SSF51735">
    <property type="entry name" value="NAD(P)-binding Rossmann-fold domains"/>
    <property type="match status" value="1"/>
</dbReference>
<dbReference type="Pfam" id="PF21077">
    <property type="entry name" value="GDH_ACT3"/>
    <property type="match status" value="1"/>
</dbReference>
<dbReference type="InterPro" id="IPR049059">
    <property type="entry name" value="NAD_Glu_DH_HM1"/>
</dbReference>
<feature type="domain" description="NAD-glutamate dehydrogenase ACT2" evidence="4">
    <location>
        <begin position="416"/>
        <end position="505"/>
    </location>
</feature>
<dbReference type="InterPro" id="IPR028971">
    <property type="entry name" value="NAD-GDH_cat"/>
</dbReference>
<dbReference type="Pfam" id="PF21079">
    <property type="entry name" value="GDH_HM2"/>
    <property type="match status" value="1"/>
</dbReference>
<dbReference type="Pfam" id="PF21074">
    <property type="entry name" value="GDH_C"/>
    <property type="match status" value="1"/>
</dbReference>
<dbReference type="GO" id="GO:0004069">
    <property type="term" value="F:L-aspartate:2-oxoglutarate aminotransferase activity"/>
    <property type="evidence" value="ECO:0007669"/>
    <property type="project" value="InterPro"/>
</dbReference>
<gene>
    <name evidence="6" type="ORF">KH265_01465</name>
</gene>
<dbReference type="Pfam" id="PF21073">
    <property type="entry name" value="GDH_HM1"/>
    <property type="match status" value="1"/>
</dbReference>
<dbReference type="Pfam" id="PF21076">
    <property type="entry name" value="GDH_ACT2"/>
    <property type="match status" value="1"/>
</dbReference>
<comment type="caution">
    <text evidence="6">The sequence shown here is derived from an EMBL/GenBank/DDBJ whole genome shotgun (WGS) entry which is preliminary data.</text>
</comment>
<dbReference type="Pfam" id="PF21075">
    <property type="entry name" value="GDH_ACT1"/>
    <property type="match status" value="1"/>
</dbReference>
<dbReference type="PANTHER" id="PTHR43403:SF1">
    <property type="entry name" value="NAD-SPECIFIC GLUTAMATE DEHYDROGENASE"/>
    <property type="match status" value="1"/>
</dbReference>
<dbReference type="InterPro" id="IPR049056">
    <property type="entry name" value="NAD_Glu_DH_HM3"/>
</dbReference>
<feature type="domain" description="NAD-glutamate dehydrogenase catalytic" evidence="1">
    <location>
        <begin position="736"/>
        <end position="1230"/>
    </location>
</feature>